<sequence length="275" mass="30759">MSAKRCFANSGSTKSLICFDFDETYFPHACGDRQLEDLHGMELYLDRIARQYHVKIAWVTGSDCTALADKMERAHLTYMPHYIAANLGTELYQTTADGELMEIHDWRRLLPVQEEFNQLVDRLIQKLSLDGTALQPQTSHGQSAYKKNFYYFPDGDDVTDVMHRLRKEAAAAKIGLNVNACNPQAGDPDGAYDVDFIPLKTGKRAAVQFLANHCKVEPAQIYAFGDSGNDLEMLQYAGNGFLVANATVEAKQKHSQMCEAPYAAGIQSTLQHFFS</sequence>
<dbReference type="InterPro" id="IPR006379">
    <property type="entry name" value="HAD-SF_hydro_IIB"/>
</dbReference>
<dbReference type="SUPFAM" id="SSF56784">
    <property type="entry name" value="HAD-like"/>
    <property type="match status" value="1"/>
</dbReference>
<dbReference type="GO" id="GO:0005829">
    <property type="term" value="C:cytosol"/>
    <property type="evidence" value="ECO:0007669"/>
    <property type="project" value="TreeGrafter"/>
</dbReference>
<dbReference type="Gene3D" id="3.30.70.1410">
    <property type="entry name" value="yhjk (haloacid dehalogenase-like hydrolase protein) domain"/>
    <property type="match status" value="1"/>
</dbReference>
<dbReference type="PANTHER" id="PTHR10000">
    <property type="entry name" value="PHOSPHOSERINE PHOSPHATASE"/>
    <property type="match status" value="1"/>
</dbReference>
<gene>
    <name evidence="3" type="ORF">SAMN05421663_102484</name>
</gene>
<dbReference type="RefSeq" id="WP_170829587.1">
    <property type="nucleotide sequence ID" value="NZ_FMZB01000002.1"/>
</dbReference>
<dbReference type="InterPro" id="IPR006380">
    <property type="entry name" value="SPP-like_dom"/>
</dbReference>
<dbReference type="SFLD" id="SFLDG01141">
    <property type="entry name" value="C2.B.1:_Sucrose_Phosphatase_Li"/>
    <property type="match status" value="1"/>
</dbReference>
<dbReference type="AlphaFoldDB" id="A0A1G6LS05"/>
<evidence type="ECO:0000313" key="4">
    <source>
        <dbReference type="Proteomes" id="UP000198666"/>
    </source>
</evidence>
<keyword evidence="1" id="KW-0378">Hydrolase</keyword>
<dbReference type="EMBL" id="FMZB01000002">
    <property type="protein sequence ID" value="SDC46020.1"/>
    <property type="molecule type" value="Genomic_DNA"/>
</dbReference>
<dbReference type="GO" id="GO:0016791">
    <property type="term" value="F:phosphatase activity"/>
    <property type="evidence" value="ECO:0007669"/>
    <property type="project" value="TreeGrafter"/>
</dbReference>
<dbReference type="STRING" id="361279.SAMN05421663_102484"/>
<accession>A0A1G6LS05</accession>
<organism evidence="3 4">
    <name type="scientific">Terribacillus halophilus</name>
    <dbReference type="NCBI Taxonomy" id="361279"/>
    <lineage>
        <taxon>Bacteria</taxon>
        <taxon>Bacillati</taxon>
        <taxon>Bacillota</taxon>
        <taxon>Bacilli</taxon>
        <taxon>Bacillales</taxon>
        <taxon>Bacillaceae</taxon>
        <taxon>Terribacillus</taxon>
    </lineage>
</organism>
<dbReference type="InterPro" id="IPR023214">
    <property type="entry name" value="HAD_sf"/>
</dbReference>
<protein>
    <submittedName>
        <fullName evidence="3">Kanosamine-6-phosphate phosphatase</fullName>
    </submittedName>
</protein>
<evidence type="ECO:0000313" key="3">
    <source>
        <dbReference type="EMBL" id="SDC46020.1"/>
    </source>
</evidence>
<dbReference type="InterPro" id="IPR036412">
    <property type="entry name" value="HAD-like_sf"/>
</dbReference>
<dbReference type="PANTHER" id="PTHR10000:SF57">
    <property type="entry name" value="KANOSAMINE-6-PHOSPHATE PHOSPHATASE"/>
    <property type="match status" value="1"/>
</dbReference>
<dbReference type="Pfam" id="PF05116">
    <property type="entry name" value="S6PP"/>
    <property type="match status" value="1"/>
</dbReference>
<dbReference type="SFLD" id="SFLDG01140">
    <property type="entry name" value="C2.B:_Phosphomannomutase_and_P"/>
    <property type="match status" value="1"/>
</dbReference>
<evidence type="ECO:0000259" key="2">
    <source>
        <dbReference type="Pfam" id="PF05116"/>
    </source>
</evidence>
<dbReference type="NCBIfam" id="TIGR01484">
    <property type="entry name" value="HAD-SF-IIB"/>
    <property type="match status" value="1"/>
</dbReference>
<dbReference type="SFLD" id="SFLDS00003">
    <property type="entry name" value="Haloacid_Dehalogenase"/>
    <property type="match status" value="1"/>
</dbReference>
<dbReference type="Gene3D" id="3.40.50.1000">
    <property type="entry name" value="HAD superfamily/HAD-like"/>
    <property type="match status" value="1"/>
</dbReference>
<evidence type="ECO:0000256" key="1">
    <source>
        <dbReference type="ARBA" id="ARBA00022801"/>
    </source>
</evidence>
<feature type="domain" description="Sucrose phosphatase-like" evidence="2">
    <location>
        <begin position="14"/>
        <end position="273"/>
    </location>
</feature>
<dbReference type="Proteomes" id="UP000198666">
    <property type="component" value="Unassembled WGS sequence"/>
</dbReference>
<dbReference type="GO" id="GO:0000287">
    <property type="term" value="F:magnesium ion binding"/>
    <property type="evidence" value="ECO:0007669"/>
    <property type="project" value="TreeGrafter"/>
</dbReference>
<keyword evidence="4" id="KW-1185">Reference proteome</keyword>
<name>A0A1G6LS05_9BACI</name>
<reference evidence="4" key="1">
    <citation type="submission" date="2016-10" db="EMBL/GenBank/DDBJ databases">
        <authorList>
            <person name="Varghese N."/>
            <person name="Submissions S."/>
        </authorList>
    </citation>
    <scope>NUCLEOTIDE SEQUENCE [LARGE SCALE GENOMIC DNA]</scope>
    <source>
        <strain evidence="4">DSM 21620</strain>
    </source>
</reference>
<proteinExistence type="predicted"/>